<comment type="caution">
    <text evidence="2">The sequence shown here is derived from an EMBL/GenBank/DDBJ whole genome shotgun (WGS) entry which is preliminary data.</text>
</comment>
<evidence type="ECO:0000313" key="2">
    <source>
        <dbReference type="EMBL" id="TWU08413.1"/>
    </source>
</evidence>
<dbReference type="EMBL" id="SJPN01000001">
    <property type="protein sequence ID" value="TWU08413.1"/>
    <property type="molecule type" value="Genomic_DNA"/>
</dbReference>
<organism evidence="2 3">
    <name type="scientific">Stieleria varia</name>
    <dbReference type="NCBI Taxonomy" id="2528005"/>
    <lineage>
        <taxon>Bacteria</taxon>
        <taxon>Pseudomonadati</taxon>
        <taxon>Planctomycetota</taxon>
        <taxon>Planctomycetia</taxon>
        <taxon>Pirellulales</taxon>
        <taxon>Pirellulaceae</taxon>
        <taxon>Stieleria</taxon>
    </lineage>
</organism>
<dbReference type="Proteomes" id="UP000320176">
    <property type="component" value="Unassembled WGS sequence"/>
</dbReference>
<reference evidence="2 3" key="1">
    <citation type="submission" date="2019-02" db="EMBL/GenBank/DDBJ databases">
        <title>Deep-cultivation of Planctomycetes and their phenomic and genomic characterization uncovers novel biology.</title>
        <authorList>
            <person name="Wiegand S."/>
            <person name="Jogler M."/>
            <person name="Boedeker C."/>
            <person name="Pinto D."/>
            <person name="Vollmers J."/>
            <person name="Rivas-Marin E."/>
            <person name="Kohn T."/>
            <person name="Peeters S.H."/>
            <person name="Heuer A."/>
            <person name="Rast P."/>
            <person name="Oberbeckmann S."/>
            <person name="Bunk B."/>
            <person name="Jeske O."/>
            <person name="Meyerdierks A."/>
            <person name="Storesund J.E."/>
            <person name="Kallscheuer N."/>
            <person name="Luecker S."/>
            <person name="Lage O.M."/>
            <person name="Pohl T."/>
            <person name="Merkel B.J."/>
            <person name="Hornburger P."/>
            <person name="Mueller R.-W."/>
            <person name="Bruemmer F."/>
            <person name="Labrenz M."/>
            <person name="Spormann A.M."/>
            <person name="Op Den Camp H."/>
            <person name="Overmann J."/>
            <person name="Amann R."/>
            <person name="Jetten M.S.M."/>
            <person name="Mascher T."/>
            <person name="Medema M.H."/>
            <person name="Devos D.P."/>
            <person name="Kaster A.-K."/>
            <person name="Ovreas L."/>
            <person name="Rohde M."/>
            <person name="Galperin M.Y."/>
            <person name="Jogler C."/>
        </authorList>
    </citation>
    <scope>NUCLEOTIDE SEQUENCE [LARGE SCALE GENOMIC DNA]</scope>
    <source>
        <strain evidence="2 3">Pla52n</strain>
    </source>
</reference>
<name>A0A5C6B8J6_9BACT</name>
<feature type="region of interest" description="Disordered" evidence="1">
    <location>
        <begin position="187"/>
        <end position="299"/>
    </location>
</feature>
<dbReference type="RefSeq" id="WP_146518459.1">
    <property type="nucleotide sequence ID" value="NZ_CP151726.1"/>
</dbReference>
<sequence length="581" mass="61724">MRRTRRMSRDSRNLRLEILERRNLLAFGGLRMFLVSSHHDRAINLDLSAKSMPPAAIATPTLSTPSMPVLQAFSRRSASFKSAAETVDPPVVGNPIPTFINAVATDFSDSATTPPEAPLEKTLPTVSASAPFFESLGATNQTIYHSDDTEFSDFTPISENETILSDDVGITRTDDLTALSVDNRDLDASGIDDVIGGTDDSSWDDLDDGRDDVDGIFDGDSDSDDVGIPRTDDLPGLSIDNNRDLDASGIDDVVGGTDDSSWDDLDDGHNDVDGIFDADSDGDDVGIPRTDDLPGLSIDNNHDLDASGIDDVLGGTDHSSWDDLDDGRDDVDGIFDAYSDGDDVGIPRTDDLPGLSIDNNRDLDASGIDDAIGGIDDSSWDDLDDGHNDVDGILDGDSDSDDVGITRTDDLTGISVDNRDLDASGIDDVVGGTDDSSWDNLDDGHNDLDGLFDGDSDDNDVGIAIGSSPTIARRGKWSASLIGSGTGQASFKNKGHDQELSLRVFGAPANSTLDVVLGSVRVGRIQTNRTGYGRLELENDDDHRSIPIGFPVVGTGTTISVGNALSGVFEQYLGHENNHDD</sequence>
<dbReference type="AlphaFoldDB" id="A0A5C6B8J6"/>
<gene>
    <name evidence="2" type="ORF">Pla52n_09960</name>
</gene>
<feature type="compositionally biased region" description="Acidic residues" evidence="1">
    <location>
        <begin position="274"/>
        <end position="284"/>
    </location>
</feature>
<evidence type="ECO:0000256" key="1">
    <source>
        <dbReference type="SAM" id="MobiDB-lite"/>
    </source>
</evidence>
<evidence type="ECO:0000313" key="3">
    <source>
        <dbReference type="Proteomes" id="UP000320176"/>
    </source>
</evidence>
<proteinExistence type="predicted"/>
<feature type="compositionally biased region" description="Acidic residues" evidence="1">
    <location>
        <begin position="201"/>
        <end position="225"/>
    </location>
</feature>
<protein>
    <submittedName>
        <fullName evidence="2">Uncharacterized protein</fullName>
    </submittedName>
</protein>
<accession>A0A5C6B8J6</accession>
<keyword evidence="3" id="KW-1185">Reference proteome</keyword>